<proteinExistence type="predicted"/>
<keyword evidence="3" id="KW-1185">Reference proteome</keyword>
<accession>A0A917E6W7</accession>
<dbReference type="EMBL" id="BMJM01000005">
    <property type="protein sequence ID" value="GGE10596.1"/>
    <property type="molecule type" value="Genomic_DNA"/>
</dbReference>
<evidence type="ECO:0000256" key="1">
    <source>
        <dbReference type="SAM" id="MobiDB-lite"/>
    </source>
</evidence>
<comment type="caution">
    <text evidence="2">The sequence shown here is derived from an EMBL/GenBank/DDBJ whole genome shotgun (WGS) entry which is preliminary data.</text>
</comment>
<protein>
    <submittedName>
        <fullName evidence="2">Uncharacterized protein</fullName>
    </submittedName>
</protein>
<dbReference type="Proteomes" id="UP000635071">
    <property type="component" value="Unassembled WGS sequence"/>
</dbReference>
<sequence length="50" mass="5318">MGMWIWELGVGFGDFRDGGTPPPGPREDASLASPVDAKASPTAEGEDKKW</sequence>
<evidence type="ECO:0000313" key="2">
    <source>
        <dbReference type="EMBL" id="GGE10596.1"/>
    </source>
</evidence>
<organism evidence="2 3">
    <name type="scientific">Sandarakinorhabdus glacialis</name>
    <dbReference type="NCBI Taxonomy" id="1614636"/>
    <lineage>
        <taxon>Bacteria</taxon>
        <taxon>Pseudomonadati</taxon>
        <taxon>Pseudomonadota</taxon>
        <taxon>Alphaproteobacteria</taxon>
        <taxon>Sphingomonadales</taxon>
        <taxon>Sphingosinicellaceae</taxon>
        <taxon>Sandarakinorhabdus</taxon>
    </lineage>
</organism>
<reference evidence="2" key="2">
    <citation type="submission" date="2020-09" db="EMBL/GenBank/DDBJ databases">
        <authorList>
            <person name="Sun Q."/>
            <person name="Zhou Y."/>
        </authorList>
    </citation>
    <scope>NUCLEOTIDE SEQUENCE</scope>
    <source>
        <strain evidence="2">CGMCC 1.15519</strain>
    </source>
</reference>
<name>A0A917E6W7_9SPHN</name>
<reference evidence="2" key="1">
    <citation type="journal article" date="2014" name="Int. J. Syst. Evol. Microbiol.">
        <title>Complete genome sequence of Corynebacterium casei LMG S-19264T (=DSM 44701T), isolated from a smear-ripened cheese.</title>
        <authorList>
            <consortium name="US DOE Joint Genome Institute (JGI-PGF)"/>
            <person name="Walter F."/>
            <person name="Albersmeier A."/>
            <person name="Kalinowski J."/>
            <person name="Ruckert C."/>
        </authorList>
    </citation>
    <scope>NUCLEOTIDE SEQUENCE</scope>
    <source>
        <strain evidence="2">CGMCC 1.15519</strain>
    </source>
</reference>
<gene>
    <name evidence="2" type="ORF">GCM10011529_16220</name>
</gene>
<dbReference type="AlphaFoldDB" id="A0A917E6W7"/>
<feature type="region of interest" description="Disordered" evidence="1">
    <location>
        <begin position="12"/>
        <end position="50"/>
    </location>
</feature>
<evidence type="ECO:0000313" key="3">
    <source>
        <dbReference type="Proteomes" id="UP000635071"/>
    </source>
</evidence>